<protein>
    <recommendedName>
        <fullName evidence="1">Putative restriction endonuclease domain-containing protein</fullName>
    </recommendedName>
</protein>
<dbReference type="Pfam" id="PF05685">
    <property type="entry name" value="Uma2"/>
    <property type="match status" value="1"/>
</dbReference>
<keyword evidence="3" id="KW-1185">Reference proteome</keyword>
<dbReference type="InterPro" id="IPR012296">
    <property type="entry name" value="Nuclease_put_TT1808"/>
</dbReference>
<dbReference type="InterPro" id="IPR008538">
    <property type="entry name" value="Uma2"/>
</dbReference>
<dbReference type="PANTHER" id="PTHR35400:SF3">
    <property type="entry name" value="SLL1072 PROTEIN"/>
    <property type="match status" value="1"/>
</dbReference>
<gene>
    <name evidence="2" type="ORF">SRB5_31460</name>
</gene>
<accession>A0A7K0CHV3</accession>
<comment type="caution">
    <text evidence="2">The sequence shown here is derived from an EMBL/GenBank/DDBJ whole genome shotgun (WGS) entry which is preliminary data.</text>
</comment>
<dbReference type="RefSeq" id="WP_153452612.1">
    <property type="nucleotide sequence ID" value="NZ_WEGJ01000010.1"/>
</dbReference>
<sequence length="196" mass="22271">MTVVTDDRIEAAVDDEQTLDEIFQLLERMPVPEGYKVDIVEGAIHMSPQRDTHWEIILELAFMLRSHFGRSAKLFSDVRIDFPGDRNGFCPDLAKFREGAVRNDKGRWLYQDVEFIVEVISRDTATNDYGPKKAAYATAEVPVYLVVDPYQRKCHVYTQPKDGEFVSELTLAFGVEIDLTDTPVGLKIATDAFPHD</sequence>
<organism evidence="2 3">
    <name type="scientific">Streptomyces smaragdinus</name>
    <dbReference type="NCBI Taxonomy" id="2585196"/>
    <lineage>
        <taxon>Bacteria</taxon>
        <taxon>Bacillati</taxon>
        <taxon>Actinomycetota</taxon>
        <taxon>Actinomycetes</taxon>
        <taxon>Kitasatosporales</taxon>
        <taxon>Streptomycetaceae</taxon>
        <taxon>Streptomyces</taxon>
    </lineage>
</organism>
<name>A0A7K0CHV3_9ACTN</name>
<evidence type="ECO:0000313" key="3">
    <source>
        <dbReference type="Proteomes" id="UP000466345"/>
    </source>
</evidence>
<dbReference type="PANTHER" id="PTHR35400">
    <property type="entry name" value="SLR1083 PROTEIN"/>
    <property type="match status" value="1"/>
</dbReference>
<dbReference type="CDD" id="cd06260">
    <property type="entry name" value="DUF820-like"/>
    <property type="match status" value="1"/>
</dbReference>
<dbReference type="InterPro" id="IPR011335">
    <property type="entry name" value="Restrct_endonuc-II-like"/>
</dbReference>
<dbReference type="SUPFAM" id="SSF52980">
    <property type="entry name" value="Restriction endonuclease-like"/>
    <property type="match status" value="1"/>
</dbReference>
<dbReference type="Gene3D" id="3.90.1570.10">
    <property type="entry name" value="tt1808, chain A"/>
    <property type="match status" value="1"/>
</dbReference>
<reference evidence="2 3" key="1">
    <citation type="submission" date="2019-10" db="EMBL/GenBank/DDBJ databases">
        <title>Streptomyces smaragdinus sp. nov. and Streptomyces fabii sp. nov., isolated from the gut of fungus growing-termite Macrotermes natalensis.</title>
        <authorList>
            <person name="Schwitalla J."/>
            <person name="Benndorf R."/>
            <person name="Martin K."/>
            <person name="De Beer W."/>
            <person name="Kaster A.-K."/>
            <person name="Vollmers J."/>
            <person name="Poulsen M."/>
            <person name="Beemelmanns C."/>
        </authorList>
    </citation>
    <scope>NUCLEOTIDE SEQUENCE [LARGE SCALE GENOMIC DNA]</scope>
    <source>
        <strain evidence="2 3">RB5</strain>
    </source>
</reference>
<evidence type="ECO:0000259" key="1">
    <source>
        <dbReference type="Pfam" id="PF05685"/>
    </source>
</evidence>
<feature type="domain" description="Putative restriction endonuclease" evidence="1">
    <location>
        <begin position="26"/>
        <end position="189"/>
    </location>
</feature>
<dbReference type="Proteomes" id="UP000466345">
    <property type="component" value="Unassembled WGS sequence"/>
</dbReference>
<dbReference type="AlphaFoldDB" id="A0A7K0CHV3"/>
<dbReference type="EMBL" id="WEGJ01000010">
    <property type="protein sequence ID" value="MQY13006.1"/>
    <property type="molecule type" value="Genomic_DNA"/>
</dbReference>
<dbReference type="OrthoDB" id="4316356at2"/>
<evidence type="ECO:0000313" key="2">
    <source>
        <dbReference type="EMBL" id="MQY13006.1"/>
    </source>
</evidence>
<proteinExistence type="predicted"/>